<evidence type="ECO:0000256" key="1">
    <source>
        <dbReference type="SAM" id="Phobius"/>
    </source>
</evidence>
<keyword evidence="1" id="KW-1133">Transmembrane helix</keyword>
<dbReference type="OrthoDB" id="71490at2157"/>
<keyword evidence="1" id="KW-0472">Membrane</keyword>
<evidence type="ECO:0000313" key="2">
    <source>
        <dbReference type="EMBL" id="SEL33840.1"/>
    </source>
</evidence>
<protein>
    <submittedName>
        <fullName evidence="2">Uncharacterized protein</fullName>
    </submittedName>
</protein>
<feature type="transmembrane region" description="Helical" evidence="1">
    <location>
        <begin position="271"/>
        <end position="297"/>
    </location>
</feature>
<dbReference type="EMBL" id="FOAK01000015">
    <property type="protein sequence ID" value="SEL33840.1"/>
    <property type="molecule type" value="Genomic_DNA"/>
</dbReference>
<name>A0A1H7PDI9_9EURY</name>
<dbReference type="AlphaFoldDB" id="A0A1H7PDI9"/>
<proteinExistence type="predicted"/>
<evidence type="ECO:0000313" key="3">
    <source>
        <dbReference type="Proteomes" id="UP000199506"/>
    </source>
</evidence>
<keyword evidence="1" id="KW-0812">Transmembrane</keyword>
<reference evidence="2 3" key="1">
    <citation type="submission" date="2016-10" db="EMBL/GenBank/DDBJ databases">
        <authorList>
            <person name="de Groot N.N."/>
        </authorList>
    </citation>
    <scope>NUCLEOTIDE SEQUENCE [LARGE SCALE GENOMIC DNA]</scope>
    <source>
        <strain evidence="2 3">DSM 11978</strain>
    </source>
</reference>
<accession>A0A1H7PDI9</accession>
<dbReference type="Proteomes" id="UP000199506">
    <property type="component" value="Unassembled WGS sequence"/>
</dbReference>
<organism evidence="2 3">
    <name type="scientific">Methanobrevibacter gottschalkii</name>
    <dbReference type="NCBI Taxonomy" id="190974"/>
    <lineage>
        <taxon>Archaea</taxon>
        <taxon>Methanobacteriati</taxon>
        <taxon>Methanobacteriota</taxon>
        <taxon>Methanomada group</taxon>
        <taxon>Methanobacteria</taxon>
        <taxon>Methanobacteriales</taxon>
        <taxon>Methanobacteriaceae</taxon>
        <taxon>Methanobrevibacter</taxon>
    </lineage>
</organism>
<sequence length="330" mass="37715">MVSKEFIEKEWIKAYNALNPFLDVNGAYELRKLLCDLRNNEKFIFISDNVDYTCIIELDELKDDIPIFKYASDCFKIFGIFSKSQLSKLHFASVYDIIVYSCVSELKRDLSYNERKKIYYCNLIHKLTLNQDISSNFNQNFKYNNELFNQMKKIRWNSSANKLKNIIYRDLMGTLTLELNTDSGVTSSFGECAEYLACCNVFNDNRLEVMPDDVVKSWLLTLNLFLMDLRPYIKDFNSASDMIADTGSEFKPINISEGQSNNKSSSIIRKVLAGVLSIIIVFLLLIVMSTILILIFGDALDNFIGLLRPVGIIGLALAAALGKKIYDKLV</sequence>
<feature type="transmembrane region" description="Helical" evidence="1">
    <location>
        <begin position="303"/>
        <end position="322"/>
    </location>
</feature>
<gene>
    <name evidence="2" type="ORF">SAMN05216439_0369</name>
</gene>
<dbReference type="RefSeq" id="WP_069573903.1">
    <property type="nucleotide sequence ID" value="NZ_FOAK01000015.1"/>
</dbReference>